<proteinExistence type="predicted"/>
<reference evidence="1" key="1">
    <citation type="submission" date="2014-09" db="EMBL/GenBank/DDBJ databases">
        <authorList>
            <person name="Magalhaes I.L.F."/>
            <person name="Oliveira U."/>
            <person name="Santos F.R."/>
            <person name="Vidigal T.H.D.A."/>
            <person name="Brescovit A.D."/>
            <person name="Santos A.J."/>
        </authorList>
    </citation>
    <scope>NUCLEOTIDE SEQUENCE</scope>
    <source>
        <tissue evidence="1">Shoot tissue taken approximately 20 cm above the soil surface</tissue>
    </source>
</reference>
<dbReference type="EMBL" id="GBRH01264371">
    <property type="protein sequence ID" value="JAD33524.1"/>
    <property type="molecule type" value="Transcribed_RNA"/>
</dbReference>
<accession>A0A0A8Z2B3</accession>
<organism evidence="1">
    <name type="scientific">Arundo donax</name>
    <name type="common">Giant reed</name>
    <name type="synonym">Donax arundinaceus</name>
    <dbReference type="NCBI Taxonomy" id="35708"/>
    <lineage>
        <taxon>Eukaryota</taxon>
        <taxon>Viridiplantae</taxon>
        <taxon>Streptophyta</taxon>
        <taxon>Embryophyta</taxon>
        <taxon>Tracheophyta</taxon>
        <taxon>Spermatophyta</taxon>
        <taxon>Magnoliopsida</taxon>
        <taxon>Liliopsida</taxon>
        <taxon>Poales</taxon>
        <taxon>Poaceae</taxon>
        <taxon>PACMAD clade</taxon>
        <taxon>Arundinoideae</taxon>
        <taxon>Arundineae</taxon>
        <taxon>Arundo</taxon>
    </lineage>
</organism>
<protein>
    <submittedName>
        <fullName evidence="1">Uncharacterized protein</fullName>
    </submittedName>
</protein>
<sequence length="18" mass="1973">MISKSQKEKCSAKMVTSS</sequence>
<evidence type="ECO:0000313" key="1">
    <source>
        <dbReference type="EMBL" id="JAD33524.1"/>
    </source>
</evidence>
<dbReference type="AlphaFoldDB" id="A0A0A8Z2B3"/>
<reference evidence="1" key="2">
    <citation type="journal article" date="2015" name="Data Brief">
        <title>Shoot transcriptome of the giant reed, Arundo donax.</title>
        <authorList>
            <person name="Barrero R.A."/>
            <person name="Guerrero F.D."/>
            <person name="Moolhuijzen P."/>
            <person name="Goolsby J.A."/>
            <person name="Tidwell J."/>
            <person name="Bellgard S.E."/>
            <person name="Bellgard M.I."/>
        </authorList>
    </citation>
    <scope>NUCLEOTIDE SEQUENCE</scope>
    <source>
        <tissue evidence="1">Shoot tissue taken approximately 20 cm above the soil surface</tissue>
    </source>
</reference>
<name>A0A0A8Z2B3_ARUDO</name>